<dbReference type="RefSeq" id="WP_092056388.1">
    <property type="nucleotide sequence ID" value="NZ_FOJJ01000012.1"/>
</dbReference>
<dbReference type="AlphaFoldDB" id="A0A550JJ25"/>
<dbReference type="Proteomes" id="UP000317155">
    <property type="component" value="Unassembled WGS sequence"/>
</dbReference>
<organism evidence="2 3">
    <name type="scientific">Trichloromonas acetexigens</name>
    <dbReference type="NCBI Taxonomy" id="38815"/>
    <lineage>
        <taxon>Bacteria</taxon>
        <taxon>Pseudomonadati</taxon>
        <taxon>Thermodesulfobacteriota</taxon>
        <taxon>Desulfuromonadia</taxon>
        <taxon>Desulfuromonadales</taxon>
        <taxon>Trichloromonadaceae</taxon>
        <taxon>Trichloromonas</taxon>
    </lineage>
</organism>
<reference evidence="2 3" key="1">
    <citation type="submission" date="2019-07" db="EMBL/GenBank/DDBJ databases">
        <title>Insights of Desulfuromonas acetexigens electromicrobiology.</title>
        <authorList>
            <person name="Katuri K."/>
            <person name="Sapireddy V."/>
            <person name="Shaw D.R."/>
            <person name="Saikaly P."/>
        </authorList>
    </citation>
    <scope>NUCLEOTIDE SEQUENCE [LARGE SCALE GENOMIC DNA]</scope>
    <source>
        <strain evidence="2 3">2873</strain>
    </source>
</reference>
<dbReference type="PANTHER" id="PTHR48079">
    <property type="entry name" value="PROTEIN YEEZ"/>
    <property type="match status" value="1"/>
</dbReference>
<dbReference type="Gene3D" id="3.40.50.720">
    <property type="entry name" value="NAD(P)-binding Rossmann-like Domain"/>
    <property type="match status" value="1"/>
</dbReference>
<evidence type="ECO:0000313" key="2">
    <source>
        <dbReference type="EMBL" id="TRO83201.1"/>
    </source>
</evidence>
<comment type="caution">
    <text evidence="2">The sequence shown here is derived from an EMBL/GenBank/DDBJ whole genome shotgun (WGS) entry which is preliminary data.</text>
</comment>
<evidence type="ECO:0000259" key="1">
    <source>
        <dbReference type="Pfam" id="PF01370"/>
    </source>
</evidence>
<evidence type="ECO:0000313" key="3">
    <source>
        <dbReference type="Proteomes" id="UP000317155"/>
    </source>
</evidence>
<dbReference type="PANTHER" id="PTHR48079:SF6">
    <property type="entry name" value="NAD(P)-BINDING DOMAIN-CONTAINING PROTEIN-RELATED"/>
    <property type="match status" value="1"/>
</dbReference>
<dbReference type="GO" id="GO:0005737">
    <property type="term" value="C:cytoplasm"/>
    <property type="evidence" value="ECO:0007669"/>
    <property type="project" value="TreeGrafter"/>
</dbReference>
<dbReference type="CDD" id="cd05266">
    <property type="entry name" value="SDR_a4"/>
    <property type="match status" value="1"/>
</dbReference>
<keyword evidence="3" id="KW-1185">Reference proteome</keyword>
<dbReference type="InterPro" id="IPR051783">
    <property type="entry name" value="NAD(P)-dependent_oxidoreduct"/>
</dbReference>
<dbReference type="InterPro" id="IPR001509">
    <property type="entry name" value="Epimerase_deHydtase"/>
</dbReference>
<dbReference type="InterPro" id="IPR036291">
    <property type="entry name" value="NAD(P)-bd_dom_sf"/>
</dbReference>
<name>A0A550JJ25_9BACT</name>
<sequence length="294" mass="31729">MAEEREILIVGCGDIGRRVGRLLTAAGRKVVGVVASEESAAKLKKVGIRPLVANLNDPDELLELPTANTLIFYFAPPPGGGITDPKVRNFCAVASGERAPQRLVYISTSGVYGDCGGAMVTEETPANPQTARAKRRYDAEQTLLRWGAEQGVTVVILRVTGIYGPGRIPISRLIDGHPLLRLEESAPTNRIHADDLAQVCVAAAEKGEAGEIFNVSDGHPSTMTEYFLAVAELAGLPRPPLVSMEEARRVMTPLMISYLGESRRMDNTRMLERLEVKLRYPTLAEGLPASLAEG</sequence>
<dbReference type="Pfam" id="PF01370">
    <property type="entry name" value="Epimerase"/>
    <property type="match status" value="1"/>
</dbReference>
<dbReference type="SUPFAM" id="SSF51735">
    <property type="entry name" value="NAD(P)-binding Rossmann-fold domains"/>
    <property type="match status" value="1"/>
</dbReference>
<gene>
    <name evidence="2" type="ORF">FL622_03725</name>
</gene>
<dbReference type="GO" id="GO:0004029">
    <property type="term" value="F:aldehyde dehydrogenase (NAD+) activity"/>
    <property type="evidence" value="ECO:0007669"/>
    <property type="project" value="TreeGrafter"/>
</dbReference>
<proteinExistence type="predicted"/>
<dbReference type="OrthoDB" id="9808276at2"/>
<protein>
    <submittedName>
        <fullName evidence="2">SDR family oxidoreductase</fullName>
    </submittedName>
</protein>
<dbReference type="EMBL" id="VJVV01000002">
    <property type="protein sequence ID" value="TRO83201.1"/>
    <property type="molecule type" value="Genomic_DNA"/>
</dbReference>
<feature type="domain" description="NAD-dependent epimerase/dehydratase" evidence="1">
    <location>
        <begin position="7"/>
        <end position="215"/>
    </location>
</feature>
<accession>A0A550JJ25</accession>